<dbReference type="KEGG" id="hir:HETIRDRAFT_317560"/>
<evidence type="ECO:0000313" key="1">
    <source>
        <dbReference type="EMBL" id="ETW82289.1"/>
    </source>
</evidence>
<reference evidence="1 2" key="1">
    <citation type="journal article" date="2012" name="New Phytol.">
        <title>Insight into trade-off between wood decay and parasitism from the genome of a fungal forest pathogen.</title>
        <authorList>
            <person name="Olson A."/>
            <person name="Aerts A."/>
            <person name="Asiegbu F."/>
            <person name="Belbahri L."/>
            <person name="Bouzid O."/>
            <person name="Broberg A."/>
            <person name="Canback B."/>
            <person name="Coutinho P.M."/>
            <person name="Cullen D."/>
            <person name="Dalman K."/>
            <person name="Deflorio G."/>
            <person name="van Diepen L.T."/>
            <person name="Dunand C."/>
            <person name="Duplessis S."/>
            <person name="Durling M."/>
            <person name="Gonthier P."/>
            <person name="Grimwood J."/>
            <person name="Fossdal C.G."/>
            <person name="Hansson D."/>
            <person name="Henrissat B."/>
            <person name="Hietala A."/>
            <person name="Himmelstrand K."/>
            <person name="Hoffmeister D."/>
            <person name="Hogberg N."/>
            <person name="James T.Y."/>
            <person name="Karlsson M."/>
            <person name="Kohler A."/>
            <person name="Kues U."/>
            <person name="Lee Y.H."/>
            <person name="Lin Y.C."/>
            <person name="Lind M."/>
            <person name="Lindquist E."/>
            <person name="Lombard V."/>
            <person name="Lucas S."/>
            <person name="Lunden K."/>
            <person name="Morin E."/>
            <person name="Murat C."/>
            <person name="Park J."/>
            <person name="Raffaello T."/>
            <person name="Rouze P."/>
            <person name="Salamov A."/>
            <person name="Schmutz J."/>
            <person name="Solheim H."/>
            <person name="Stahlberg J."/>
            <person name="Velez H."/>
            <person name="de Vries R.P."/>
            <person name="Wiebenga A."/>
            <person name="Woodward S."/>
            <person name="Yakovlev I."/>
            <person name="Garbelotto M."/>
            <person name="Martin F."/>
            <person name="Grigoriev I.V."/>
            <person name="Stenlid J."/>
        </authorList>
    </citation>
    <scope>NUCLEOTIDE SEQUENCE [LARGE SCALE GENOMIC DNA]</scope>
    <source>
        <strain evidence="1 2">TC 32-1</strain>
    </source>
</reference>
<protein>
    <submittedName>
        <fullName evidence="1">Uncharacterized protein</fullName>
    </submittedName>
</protein>
<dbReference type="InParanoid" id="W4K984"/>
<dbReference type="OrthoDB" id="420564at2759"/>
<proteinExistence type="predicted"/>
<dbReference type="GeneID" id="20670428"/>
<dbReference type="PANTHER" id="PTHR35179">
    <property type="entry name" value="PROTEIN CBG02620"/>
    <property type="match status" value="1"/>
</dbReference>
<keyword evidence="2" id="KW-1185">Reference proteome</keyword>
<dbReference type="EMBL" id="KI925458">
    <property type="protein sequence ID" value="ETW82289.1"/>
    <property type="molecule type" value="Genomic_DNA"/>
</dbReference>
<sequence>MTFQSAAILDGLHPESFRQLGILDSDVRESVDTALTNTSCIGSYNWSESEQYAKPVIVVPGAPRRWLNLSAPFEVASGPAAYMNENAFRLPDMPLLPLIAAVDASGSQVDWPALDFVTDRGNLRRLLQWVSGGFNSKPERIDLQLVGDHTVLMNRWDPKAICHTQSVNFGRGFESTASAPAKKGYSSYYQILKYELGGLRMVVRCEADAYLPAPS</sequence>
<dbReference type="AlphaFoldDB" id="W4K984"/>
<name>W4K984_HETIT</name>
<dbReference type="RefSeq" id="XP_009546822.1">
    <property type="nucleotide sequence ID" value="XM_009548527.1"/>
</dbReference>
<accession>W4K984</accession>
<dbReference type="eggNOG" id="ENOG502R6JX">
    <property type="taxonomic scope" value="Eukaryota"/>
</dbReference>
<organism evidence="1 2">
    <name type="scientific">Heterobasidion irregulare (strain TC 32-1)</name>
    <dbReference type="NCBI Taxonomy" id="747525"/>
    <lineage>
        <taxon>Eukaryota</taxon>
        <taxon>Fungi</taxon>
        <taxon>Dikarya</taxon>
        <taxon>Basidiomycota</taxon>
        <taxon>Agaricomycotina</taxon>
        <taxon>Agaricomycetes</taxon>
        <taxon>Russulales</taxon>
        <taxon>Bondarzewiaceae</taxon>
        <taxon>Heterobasidion</taxon>
        <taxon>Heterobasidion annosum species complex</taxon>
    </lineage>
</organism>
<dbReference type="Proteomes" id="UP000030671">
    <property type="component" value="Unassembled WGS sequence"/>
</dbReference>
<dbReference type="HOGENOM" id="CLU_030046_2_1_1"/>
<feature type="non-terminal residue" evidence="1">
    <location>
        <position position="215"/>
    </location>
</feature>
<evidence type="ECO:0000313" key="2">
    <source>
        <dbReference type="Proteomes" id="UP000030671"/>
    </source>
</evidence>
<gene>
    <name evidence="1" type="ORF">HETIRDRAFT_317560</name>
</gene>
<dbReference type="PANTHER" id="PTHR35179:SF2">
    <property type="entry name" value="START DOMAIN-CONTAINING PROTEIN"/>
    <property type="match status" value="1"/>
</dbReference>